<dbReference type="Proteomes" id="UP000480684">
    <property type="component" value="Unassembled WGS sequence"/>
</dbReference>
<name>A0A7C9UUI6_9PROT</name>
<dbReference type="InterPro" id="IPR010982">
    <property type="entry name" value="Lambda_DNA-bd_dom_sf"/>
</dbReference>
<organism evidence="2 3">
    <name type="scientific">Magnetospirillum aberrantis SpK</name>
    <dbReference type="NCBI Taxonomy" id="908842"/>
    <lineage>
        <taxon>Bacteria</taxon>
        <taxon>Pseudomonadati</taxon>
        <taxon>Pseudomonadota</taxon>
        <taxon>Alphaproteobacteria</taxon>
        <taxon>Rhodospirillales</taxon>
        <taxon>Rhodospirillaceae</taxon>
        <taxon>Magnetospirillum</taxon>
    </lineage>
</organism>
<dbReference type="Gene3D" id="1.10.260.40">
    <property type="entry name" value="lambda repressor-like DNA-binding domains"/>
    <property type="match status" value="1"/>
</dbReference>
<dbReference type="InterPro" id="IPR001387">
    <property type="entry name" value="Cro/C1-type_HTH"/>
</dbReference>
<evidence type="ECO:0000259" key="1">
    <source>
        <dbReference type="PROSITE" id="PS50943"/>
    </source>
</evidence>
<dbReference type="PROSITE" id="PS50943">
    <property type="entry name" value="HTH_CROC1"/>
    <property type="match status" value="1"/>
</dbReference>
<feature type="domain" description="HTH cro/C1-type" evidence="1">
    <location>
        <begin position="22"/>
        <end position="76"/>
    </location>
</feature>
<sequence length="90" mass="9937">MPGVQVPKSVFSGDYQAFLRLLIEARKTVGMRQHELAAALDIDQGTISKIERGVRRIDLVELVAITEALGIDPLDFVARYLEAREGGKRG</sequence>
<dbReference type="AlphaFoldDB" id="A0A7C9UUI6"/>
<dbReference type="SMART" id="SM00530">
    <property type="entry name" value="HTH_XRE"/>
    <property type="match status" value="1"/>
</dbReference>
<dbReference type="SUPFAM" id="SSF47413">
    <property type="entry name" value="lambda repressor-like DNA-binding domains"/>
    <property type="match status" value="1"/>
</dbReference>
<evidence type="ECO:0000313" key="2">
    <source>
        <dbReference type="EMBL" id="NFV78990.1"/>
    </source>
</evidence>
<protein>
    <submittedName>
        <fullName evidence="2">Helix-turn-helix transcriptional regulator</fullName>
    </submittedName>
</protein>
<reference evidence="2 3" key="1">
    <citation type="submission" date="2020-02" db="EMBL/GenBank/DDBJ databases">
        <authorList>
            <person name="Dziuba M."/>
            <person name="Kuznetsov B."/>
            <person name="Mardanov A."/>
            <person name="Ravin N."/>
            <person name="Grouzdev D."/>
        </authorList>
    </citation>
    <scope>NUCLEOTIDE SEQUENCE [LARGE SCALE GENOMIC DNA]</scope>
    <source>
        <strain evidence="2 3">SpK</strain>
    </source>
</reference>
<accession>A0A7C9UUI6</accession>
<gene>
    <name evidence="2" type="ORF">G4223_02530</name>
</gene>
<comment type="caution">
    <text evidence="2">The sequence shown here is derived from an EMBL/GenBank/DDBJ whole genome shotgun (WGS) entry which is preliminary data.</text>
</comment>
<dbReference type="GO" id="GO:0003677">
    <property type="term" value="F:DNA binding"/>
    <property type="evidence" value="ECO:0007669"/>
    <property type="project" value="InterPro"/>
</dbReference>
<keyword evidence="3" id="KW-1185">Reference proteome</keyword>
<dbReference type="CDD" id="cd00093">
    <property type="entry name" value="HTH_XRE"/>
    <property type="match status" value="1"/>
</dbReference>
<dbReference type="RefSeq" id="WP_163674567.1">
    <property type="nucleotide sequence ID" value="NZ_JAAIYP010000008.1"/>
</dbReference>
<evidence type="ECO:0000313" key="3">
    <source>
        <dbReference type="Proteomes" id="UP000480684"/>
    </source>
</evidence>
<dbReference type="Pfam" id="PF01381">
    <property type="entry name" value="HTH_3"/>
    <property type="match status" value="1"/>
</dbReference>
<dbReference type="EMBL" id="JAAIYP010000008">
    <property type="protein sequence ID" value="NFV78990.1"/>
    <property type="molecule type" value="Genomic_DNA"/>
</dbReference>
<proteinExistence type="predicted"/>